<evidence type="ECO:0000313" key="1">
    <source>
        <dbReference type="EMBL" id="MTW12181.1"/>
    </source>
</evidence>
<dbReference type="InterPro" id="IPR008914">
    <property type="entry name" value="PEBP"/>
</dbReference>
<comment type="caution">
    <text evidence="1">The sequence shown here is derived from an EMBL/GenBank/DDBJ whole genome shotgun (WGS) entry which is preliminary data.</text>
</comment>
<dbReference type="InterPro" id="IPR005247">
    <property type="entry name" value="YbhB_YbcL/LppC-like"/>
</dbReference>
<gene>
    <name evidence="1" type="ORF">GM658_16370</name>
</gene>
<dbReference type="Gene3D" id="3.90.280.10">
    <property type="entry name" value="PEBP-like"/>
    <property type="match status" value="1"/>
</dbReference>
<keyword evidence="2" id="KW-1185">Reference proteome</keyword>
<dbReference type="PANTHER" id="PTHR30289">
    <property type="entry name" value="UNCHARACTERIZED PROTEIN YBCL-RELATED"/>
    <property type="match status" value="1"/>
</dbReference>
<proteinExistence type="predicted"/>
<sequence length="204" mass="22548">MKIWSDSFKDGAAIPGEFAFAVRDKATKVRLSSNKNPHLAWSDVPSGTESLVLLCIDGDAPTDGTHVNQEGHTLPASMPRADFYHWSLVDIPTTRTSIAAGEFSSEVTPKGKPASLPAPLRHGINDYTGWFAGDKDMAGDYYGYDGPCPPWNDERTHHYIFRLYALDIPRLPVEGRFTCQDVLQAIHGHILDEVQVIGSYSLFE</sequence>
<dbReference type="RefSeq" id="WP_155455125.1">
    <property type="nucleotide sequence ID" value="NZ_WNKX01000012.1"/>
</dbReference>
<dbReference type="CDD" id="cd00865">
    <property type="entry name" value="PEBP_bact_arch"/>
    <property type="match status" value="1"/>
</dbReference>
<dbReference type="PANTHER" id="PTHR30289:SF1">
    <property type="entry name" value="PEBP (PHOSPHATIDYLETHANOLAMINE-BINDING PROTEIN) FAMILY PROTEIN"/>
    <property type="match status" value="1"/>
</dbReference>
<dbReference type="OrthoDB" id="9797506at2"/>
<dbReference type="InterPro" id="IPR036610">
    <property type="entry name" value="PEBP-like_sf"/>
</dbReference>
<reference evidence="1 2" key="1">
    <citation type="submission" date="2019-11" db="EMBL/GenBank/DDBJ databases">
        <title>Type strains purchased from KCTC, JCM and DSMZ.</title>
        <authorList>
            <person name="Lu H."/>
        </authorList>
    </citation>
    <scope>NUCLEOTIDE SEQUENCE [LARGE SCALE GENOMIC DNA]</scope>
    <source>
        <strain evidence="1 2">JCM 31587</strain>
    </source>
</reference>
<dbReference type="AlphaFoldDB" id="A0A6L6QJ21"/>
<dbReference type="Pfam" id="PF01161">
    <property type="entry name" value="PBP"/>
    <property type="match status" value="1"/>
</dbReference>
<dbReference type="NCBIfam" id="TIGR00481">
    <property type="entry name" value="YbhB/YbcL family Raf kinase inhibitor-like protein"/>
    <property type="match status" value="1"/>
</dbReference>
<dbReference type="Proteomes" id="UP000472320">
    <property type="component" value="Unassembled WGS sequence"/>
</dbReference>
<evidence type="ECO:0000313" key="2">
    <source>
        <dbReference type="Proteomes" id="UP000472320"/>
    </source>
</evidence>
<organism evidence="1 2">
    <name type="scientific">Massilia eburnea</name>
    <dbReference type="NCBI Taxonomy" id="1776165"/>
    <lineage>
        <taxon>Bacteria</taxon>
        <taxon>Pseudomonadati</taxon>
        <taxon>Pseudomonadota</taxon>
        <taxon>Betaproteobacteria</taxon>
        <taxon>Burkholderiales</taxon>
        <taxon>Oxalobacteraceae</taxon>
        <taxon>Telluria group</taxon>
        <taxon>Massilia</taxon>
    </lineage>
</organism>
<dbReference type="SUPFAM" id="SSF49777">
    <property type="entry name" value="PEBP-like"/>
    <property type="match status" value="1"/>
</dbReference>
<protein>
    <submittedName>
        <fullName evidence="1">YbhB/YbcL family Raf kinase inhibitor-like protein</fullName>
    </submittedName>
</protein>
<accession>A0A6L6QJ21</accession>
<dbReference type="EMBL" id="WNKX01000012">
    <property type="protein sequence ID" value="MTW12181.1"/>
    <property type="molecule type" value="Genomic_DNA"/>
</dbReference>
<name>A0A6L6QJ21_9BURK</name>